<dbReference type="Gene3D" id="3.40.50.150">
    <property type="entry name" value="Vaccinia Virus protein VP39"/>
    <property type="match status" value="1"/>
</dbReference>
<name>A0A927MSJ3_9ACTN</name>
<sequence>MDISPDMLARAAVSISGSEPANVLLARADATQLPLPSGSVDAVICSAALLYLPVPAALEEWRRILRPGGLVGFSTMQRDNPPSAALFRRLAASYGLPLADPSAPLGSAQRCRQVLRTHGFEVRSIASETVRFQAADVEQAWAVHARMYAADMRALSQADRARLEAEYVHALKEGTLGPSASVDTAAVLYAFGAPGL</sequence>
<dbReference type="PANTHER" id="PTHR43591">
    <property type="entry name" value="METHYLTRANSFERASE"/>
    <property type="match status" value="1"/>
</dbReference>
<dbReference type="PANTHER" id="PTHR43591:SF99">
    <property type="entry name" value="OS06G0646000 PROTEIN"/>
    <property type="match status" value="1"/>
</dbReference>
<proteinExistence type="predicted"/>
<dbReference type="GO" id="GO:0008757">
    <property type="term" value="F:S-adenosylmethionine-dependent methyltransferase activity"/>
    <property type="evidence" value="ECO:0007669"/>
    <property type="project" value="InterPro"/>
</dbReference>
<evidence type="ECO:0000259" key="1">
    <source>
        <dbReference type="Pfam" id="PF08241"/>
    </source>
</evidence>
<evidence type="ECO:0000313" key="2">
    <source>
        <dbReference type="EMBL" id="MBE1604448.1"/>
    </source>
</evidence>
<reference evidence="2" key="1">
    <citation type="submission" date="2020-10" db="EMBL/GenBank/DDBJ databases">
        <title>Sequencing the genomes of 1000 actinobacteria strains.</title>
        <authorList>
            <person name="Klenk H.-P."/>
        </authorList>
    </citation>
    <scope>NUCLEOTIDE SEQUENCE</scope>
    <source>
        <strain evidence="2">DSM 45354</strain>
    </source>
</reference>
<accession>A0A927MSJ3</accession>
<evidence type="ECO:0000313" key="3">
    <source>
        <dbReference type="Proteomes" id="UP000638648"/>
    </source>
</evidence>
<dbReference type="AlphaFoldDB" id="A0A927MSJ3"/>
<dbReference type="Proteomes" id="UP000638648">
    <property type="component" value="Unassembled WGS sequence"/>
</dbReference>
<dbReference type="InterPro" id="IPR029063">
    <property type="entry name" value="SAM-dependent_MTases_sf"/>
</dbReference>
<feature type="domain" description="Methyltransferase type 11" evidence="1">
    <location>
        <begin position="1"/>
        <end position="71"/>
    </location>
</feature>
<dbReference type="CDD" id="cd02440">
    <property type="entry name" value="AdoMet_MTases"/>
    <property type="match status" value="1"/>
</dbReference>
<protein>
    <submittedName>
        <fullName evidence="2">Ubiquinone/menaquinone biosynthesis C-methylase UbiE</fullName>
    </submittedName>
</protein>
<dbReference type="EMBL" id="JADBEM010000001">
    <property type="protein sequence ID" value="MBE1604448.1"/>
    <property type="molecule type" value="Genomic_DNA"/>
</dbReference>
<comment type="caution">
    <text evidence="2">The sequence shown here is derived from an EMBL/GenBank/DDBJ whole genome shotgun (WGS) entry which is preliminary data.</text>
</comment>
<dbReference type="InterPro" id="IPR013216">
    <property type="entry name" value="Methyltransf_11"/>
</dbReference>
<keyword evidence="3" id="KW-1185">Reference proteome</keyword>
<gene>
    <name evidence="2" type="ORF">HEB94_001296</name>
</gene>
<keyword evidence="2" id="KW-0830">Ubiquinone</keyword>
<dbReference type="SUPFAM" id="SSF53335">
    <property type="entry name" value="S-adenosyl-L-methionine-dependent methyltransferases"/>
    <property type="match status" value="1"/>
</dbReference>
<dbReference type="Pfam" id="PF08241">
    <property type="entry name" value="Methyltransf_11"/>
    <property type="match status" value="1"/>
</dbReference>
<organism evidence="2 3">
    <name type="scientific">Actinopolymorpha pittospori</name>
    <dbReference type="NCBI Taxonomy" id="648752"/>
    <lineage>
        <taxon>Bacteria</taxon>
        <taxon>Bacillati</taxon>
        <taxon>Actinomycetota</taxon>
        <taxon>Actinomycetes</taxon>
        <taxon>Propionibacteriales</taxon>
        <taxon>Actinopolymorphaceae</taxon>
        <taxon>Actinopolymorpha</taxon>
    </lineage>
</organism>